<sequence>GTMLLRVPLATADLEAWKRVVGQYRNDPVSVAKHFRFIVKQHKPDWQDIQLLLEHLTETEKQLVLKVASDLAEDHYKTVGGDVKEYFPLQEPNWDPNRQAHLERLKAYQEWTAKGMDRAIPKTINWSALYEVKQKPSESPTEFLD</sequence>
<keyword evidence="3" id="KW-1185">Reference proteome</keyword>
<feature type="non-terminal residue" evidence="2">
    <location>
        <position position="145"/>
    </location>
</feature>
<dbReference type="PANTHER" id="PTHR33166">
    <property type="entry name" value="GAG_P30 DOMAIN-CONTAINING PROTEIN"/>
    <property type="match status" value="1"/>
</dbReference>
<dbReference type="InterPro" id="IPR050462">
    <property type="entry name" value="Retroviral_Gag-Pol_poly"/>
</dbReference>
<name>A0A091NVX4_APAVI</name>
<proteinExistence type="predicted"/>
<dbReference type="Proteomes" id="UP000054244">
    <property type="component" value="Unassembled WGS sequence"/>
</dbReference>
<accession>A0A091NVX4</accession>
<gene>
    <name evidence="2" type="ORF">N311_11687</name>
</gene>
<reference evidence="2 3" key="1">
    <citation type="submission" date="2014-04" db="EMBL/GenBank/DDBJ databases">
        <title>Genome evolution of avian class.</title>
        <authorList>
            <person name="Zhang G."/>
            <person name="Li C."/>
        </authorList>
    </citation>
    <scope>NUCLEOTIDE SEQUENCE [LARGE SCALE GENOMIC DNA]</scope>
    <source>
        <strain evidence="2">BGI_N311</strain>
    </source>
</reference>
<dbReference type="Gene3D" id="1.10.375.10">
    <property type="entry name" value="Human Immunodeficiency Virus Type 1 Capsid Protein"/>
    <property type="match status" value="1"/>
</dbReference>
<dbReference type="AlphaFoldDB" id="A0A091NVX4"/>
<evidence type="ECO:0000259" key="1">
    <source>
        <dbReference type="Pfam" id="PF02093"/>
    </source>
</evidence>
<dbReference type="InterPro" id="IPR003036">
    <property type="entry name" value="Gag_P30"/>
</dbReference>
<dbReference type="Pfam" id="PF02093">
    <property type="entry name" value="Gag_p30"/>
    <property type="match status" value="1"/>
</dbReference>
<dbReference type="GO" id="GO:0019068">
    <property type="term" value="P:virion assembly"/>
    <property type="evidence" value="ECO:0007669"/>
    <property type="project" value="InterPro"/>
</dbReference>
<evidence type="ECO:0000313" key="3">
    <source>
        <dbReference type="Proteomes" id="UP000054244"/>
    </source>
</evidence>
<protein>
    <recommendedName>
        <fullName evidence="1">Core shell protein Gag P30 domain-containing protein</fullName>
    </recommendedName>
</protein>
<organism evidence="2 3">
    <name type="scientific">Apaloderma vittatum</name>
    <name type="common">Bar-tailed trogon</name>
    <dbReference type="NCBI Taxonomy" id="57397"/>
    <lineage>
        <taxon>Eukaryota</taxon>
        <taxon>Metazoa</taxon>
        <taxon>Chordata</taxon>
        <taxon>Craniata</taxon>
        <taxon>Vertebrata</taxon>
        <taxon>Euteleostomi</taxon>
        <taxon>Archelosauria</taxon>
        <taxon>Archosauria</taxon>
        <taxon>Dinosauria</taxon>
        <taxon>Saurischia</taxon>
        <taxon>Theropoda</taxon>
        <taxon>Coelurosauria</taxon>
        <taxon>Aves</taxon>
        <taxon>Neognathae</taxon>
        <taxon>Neoaves</taxon>
        <taxon>Telluraves</taxon>
        <taxon>Coraciimorphae</taxon>
        <taxon>Trogoniformes</taxon>
        <taxon>Trogonidae</taxon>
        <taxon>Apaloderma</taxon>
    </lineage>
</organism>
<evidence type="ECO:0000313" key="2">
    <source>
        <dbReference type="EMBL" id="KFP83620.1"/>
    </source>
</evidence>
<dbReference type="InterPro" id="IPR008919">
    <property type="entry name" value="Retrov_capsid_N"/>
</dbReference>
<dbReference type="EMBL" id="KL375695">
    <property type="protein sequence ID" value="KFP83620.1"/>
    <property type="molecule type" value="Genomic_DNA"/>
</dbReference>
<feature type="domain" description="Core shell protein Gag P30" evidence="1">
    <location>
        <begin position="13"/>
        <end position="145"/>
    </location>
</feature>
<dbReference type="SUPFAM" id="SSF47943">
    <property type="entry name" value="Retrovirus capsid protein, N-terminal core domain"/>
    <property type="match status" value="1"/>
</dbReference>
<feature type="non-terminal residue" evidence="2">
    <location>
        <position position="1"/>
    </location>
</feature>